<keyword evidence="5" id="KW-1185">Reference proteome</keyword>
<sequence>MPHERSGALTRARILDAAVELMRTLGLARVTTKEIAKAAGCSEAALYRHFSGKEELFVTVLQERMPPFTALLARLAEDSGERTPVECLVEVATVATRFYEATMPVASSLFAEPALLERHREGMRKIGAGPQKPLEFLTDLLRTMRSRGVFRADADVESAAALLLGACYQRAFLSHFMGPEVHERSLDDFAAGLAGTVLRGIA</sequence>
<proteinExistence type="predicted"/>
<dbReference type="Gene3D" id="1.10.10.60">
    <property type="entry name" value="Homeodomain-like"/>
    <property type="match status" value="1"/>
</dbReference>
<dbReference type="PRINTS" id="PR00455">
    <property type="entry name" value="HTHTETR"/>
</dbReference>
<comment type="caution">
    <text evidence="4">The sequence shown here is derived from an EMBL/GenBank/DDBJ whole genome shotgun (WGS) entry which is preliminary data.</text>
</comment>
<dbReference type="PANTHER" id="PTHR30055">
    <property type="entry name" value="HTH-TYPE TRANSCRIPTIONAL REGULATOR RUTR"/>
    <property type="match status" value="1"/>
</dbReference>
<name>A0A7X0I9K1_9ACTN</name>
<dbReference type="GO" id="GO:0000976">
    <property type="term" value="F:transcription cis-regulatory region binding"/>
    <property type="evidence" value="ECO:0007669"/>
    <property type="project" value="TreeGrafter"/>
</dbReference>
<dbReference type="PROSITE" id="PS50977">
    <property type="entry name" value="HTH_TETR_2"/>
    <property type="match status" value="1"/>
</dbReference>
<feature type="domain" description="HTH tetR-type" evidence="3">
    <location>
        <begin position="8"/>
        <end position="68"/>
    </location>
</feature>
<protein>
    <submittedName>
        <fullName evidence="4">AcrR family transcriptional regulator</fullName>
    </submittedName>
</protein>
<dbReference type="InterPro" id="IPR009057">
    <property type="entry name" value="Homeodomain-like_sf"/>
</dbReference>
<feature type="DNA-binding region" description="H-T-H motif" evidence="2">
    <location>
        <begin position="31"/>
        <end position="50"/>
    </location>
</feature>
<evidence type="ECO:0000313" key="4">
    <source>
        <dbReference type="EMBL" id="MBB6471150.1"/>
    </source>
</evidence>
<keyword evidence="1 2" id="KW-0238">DNA-binding</keyword>
<evidence type="ECO:0000313" key="5">
    <source>
        <dbReference type="Proteomes" id="UP000555564"/>
    </source>
</evidence>
<dbReference type="Gene3D" id="1.10.357.10">
    <property type="entry name" value="Tetracycline Repressor, domain 2"/>
    <property type="match status" value="1"/>
</dbReference>
<dbReference type="EMBL" id="JACHIU010000001">
    <property type="protein sequence ID" value="MBB6471150.1"/>
    <property type="molecule type" value="Genomic_DNA"/>
</dbReference>
<dbReference type="AlphaFoldDB" id="A0A7X0I9K1"/>
<evidence type="ECO:0000259" key="3">
    <source>
        <dbReference type="PROSITE" id="PS50977"/>
    </source>
</evidence>
<dbReference type="GO" id="GO:0003700">
    <property type="term" value="F:DNA-binding transcription factor activity"/>
    <property type="evidence" value="ECO:0007669"/>
    <property type="project" value="TreeGrafter"/>
</dbReference>
<dbReference type="PANTHER" id="PTHR30055:SF226">
    <property type="entry name" value="HTH-TYPE TRANSCRIPTIONAL REGULATOR PKSA"/>
    <property type="match status" value="1"/>
</dbReference>
<dbReference type="InterPro" id="IPR001647">
    <property type="entry name" value="HTH_TetR"/>
</dbReference>
<dbReference type="SUPFAM" id="SSF46689">
    <property type="entry name" value="Homeodomain-like"/>
    <property type="match status" value="1"/>
</dbReference>
<gene>
    <name evidence="4" type="ORF">BJ992_000581</name>
</gene>
<dbReference type="InterPro" id="IPR036271">
    <property type="entry name" value="Tet_transcr_reg_TetR-rel_C_sf"/>
</dbReference>
<dbReference type="Proteomes" id="UP000555564">
    <property type="component" value="Unassembled WGS sequence"/>
</dbReference>
<accession>A0A7X0I9K1</accession>
<reference evidence="4 5" key="1">
    <citation type="submission" date="2020-08" db="EMBL/GenBank/DDBJ databases">
        <title>Sequencing the genomes of 1000 actinobacteria strains.</title>
        <authorList>
            <person name="Klenk H.-P."/>
        </authorList>
    </citation>
    <scope>NUCLEOTIDE SEQUENCE [LARGE SCALE GENOMIC DNA]</scope>
    <source>
        <strain evidence="4 5">DSM 44936</strain>
    </source>
</reference>
<dbReference type="RefSeq" id="WP_184978404.1">
    <property type="nucleotide sequence ID" value="NZ_BAAALO010000028.1"/>
</dbReference>
<evidence type="ECO:0000256" key="2">
    <source>
        <dbReference type="PROSITE-ProRule" id="PRU00335"/>
    </source>
</evidence>
<organism evidence="4 5">
    <name type="scientific">Sphaerisporangium rubeum</name>
    <dbReference type="NCBI Taxonomy" id="321317"/>
    <lineage>
        <taxon>Bacteria</taxon>
        <taxon>Bacillati</taxon>
        <taxon>Actinomycetota</taxon>
        <taxon>Actinomycetes</taxon>
        <taxon>Streptosporangiales</taxon>
        <taxon>Streptosporangiaceae</taxon>
        <taxon>Sphaerisporangium</taxon>
    </lineage>
</organism>
<evidence type="ECO:0000256" key="1">
    <source>
        <dbReference type="ARBA" id="ARBA00023125"/>
    </source>
</evidence>
<dbReference type="SUPFAM" id="SSF48498">
    <property type="entry name" value="Tetracyclin repressor-like, C-terminal domain"/>
    <property type="match status" value="1"/>
</dbReference>
<dbReference type="InterPro" id="IPR050109">
    <property type="entry name" value="HTH-type_TetR-like_transc_reg"/>
</dbReference>
<dbReference type="Pfam" id="PF00440">
    <property type="entry name" value="TetR_N"/>
    <property type="match status" value="1"/>
</dbReference>